<evidence type="ECO:0000256" key="9">
    <source>
        <dbReference type="SAM" id="SignalP"/>
    </source>
</evidence>
<comment type="cofactor">
    <cofactor evidence="1">
        <name>Ca(2+)</name>
        <dbReference type="ChEBI" id="CHEBI:29108"/>
    </cofactor>
</comment>
<dbReference type="InterPro" id="IPR050819">
    <property type="entry name" value="Tripeptidyl-peptidase_I"/>
</dbReference>
<keyword evidence="9" id="KW-0732">Signal</keyword>
<dbReference type="PANTHER" id="PTHR14218:SF15">
    <property type="entry name" value="TRIPEPTIDYL-PEPTIDASE 1"/>
    <property type="match status" value="1"/>
</dbReference>
<dbReference type="Pfam" id="PF09286">
    <property type="entry name" value="Pro-kuma_activ"/>
    <property type="match status" value="1"/>
</dbReference>
<proteinExistence type="predicted"/>
<dbReference type="Proteomes" id="UP001059380">
    <property type="component" value="Chromosome"/>
</dbReference>
<gene>
    <name evidence="11" type="ORF">MOP44_11210</name>
</gene>
<dbReference type="GO" id="GO:0006508">
    <property type="term" value="P:proteolysis"/>
    <property type="evidence" value="ECO:0007669"/>
    <property type="project" value="UniProtKB-KW"/>
</dbReference>
<dbReference type="PANTHER" id="PTHR14218">
    <property type="entry name" value="PROTEASE S8 TRIPEPTIDYL PEPTIDASE I CLN2"/>
    <property type="match status" value="1"/>
</dbReference>
<evidence type="ECO:0000259" key="10">
    <source>
        <dbReference type="PROSITE" id="PS51695"/>
    </source>
</evidence>
<keyword evidence="6" id="KW-0106">Calcium</keyword>
<keyword evidence="5" id="KW-0720">Serine protease</keyword>
<dbReference type="InterPro" id="IPR013783">
    <property type="entry name" value="Ig-like_fold"/>
</dbReference>
<evidence type="ECO:0000313" key="12">
    <source>
        <dbReference type="Proteomes" id="UP001059380"/>
    </source>
</evidence>
<keyword evidence="8" id="KW-1133">Transmembrane helix</keyword>
<dbReference type="Pfam" id="PF16640">
    <property type="entry name" value="Big_3_5"/>
    <property type="match status" value="7"/>
</dbReference>
<dbReference type="SUPFAM" id="SSF52743">
    <property type="entry name" value="Subtilisin-like"/>
    <property type="match status" value="1"/>
</dbReference>
<evidence type="ECO:0000256" key="4">
    <source>
        <dbReference type="ARBA" id="ARBA00022801"/>
    </source>
</evidence>
<dbReference type="Gene3D" id="2.60.40.10">
    <property type="entry name" value="Immunoglobulins"/>
    <property type="match status" value="8"/>
</dbReference>
<dbReference type="CDD" id="cd11377">
    <property type="entry name" value="Pro-peptidase_S53"/>
    <property type="match status" value="1"/>
</dbReference>
<keyword evidence="7" id="KW-0865">Zymogen</keyword>
<name>A0A9J7BVB2_9BACT</name>
<organism evidence="11 12">
    <name type="scientific">Occallatibacter riparius</name>
    <dbReference type="NCBI Taxonomy" id="1002689"/>
    <lineage>
        <taxon>Bacteria</taxon>
        <taxon>Pseudomonadati</taxon>
        <taxon>Acidobacteriota</taxon>
        <taxon>Terriglobia</taxon>
        <taxon>Terriglobales</taxon>
        <taxon>Acidobacteriaceae</taxon>
        <taxon>Occallatibacter</taxon>
    </lineage>
</organism>
<dbReference type="SUPFAM" id="SSF54897">
    <property type="entry name" value="Protease propeptides/inhibitors"/>
    <property type="match status" value="1"/>
</dbReference>
<dbReference type="InterPro" id="IPR036852">
    <property type="entry name" value="Peptidase_S8/S53_dom_sf"/>
</dbReference>
<feature type="chain" id="PRO_5039902710" evidence="9">
    <location>
        <begin position="18"/>
        <end position="1635"/>
    </location>
</feature>
<dbReference type="InterPro" id="IPR032109">
    <property type="entry name" value="Big_3_5"/>
</dbReference>
<evidence type="ECO:0000256" key="1">
    <source>
        <dbReference type="ARBA" id="ARBA00001913"/>
    </source>
</evidence>
<dbReference type="PROSITE" id="PS51695">
    <property type="entry name" value="SEDOLISIN"/>
    <property type="match status" value="1"/>
</dbReference>
<keyword evidence="3" id="KW-0479">Metal-binding</keyword>
<dbReference type="GO" id="GO:0008240">
    <property type="term" value="F:tripeptidyl-peptidase activity"/>
    <property type="evidence" value="ECO:0007669"/>
    <property type="project" value="TreeGrafter"/>
</dbReference>
<reference evidence="11" key="1">
    <citation type="submission" date="2021-04" db="EMBL/GenBank/DDBJ databases">
        <title>Phylogenetic analysis of Acidobacteriaceae.</title>
        <authorList>
            <person name="Qiu L."/>
            <person name="Zhang Q."/>
        </authorList>
    </citation>
    <scope>NUCLEOTIDE SEQUENCE</scope>
    <source>
        <strain evidence="11">DSM 25168</strain>
    </source>
</reference>
<keyword evidence="4" id="KW-0378">Hydrolase</keyword>
<evidence type="ECO:0000256" key="6">
    <source>
        <dbReference type="ARBA" id="ARBA00022837"/>
    </source>
</evidence>
<evidence type="ECO:0000313" key="11">
    <source>
        <dbReference type="EMBL" id="UWZ86489.1"/>
    </source>
</evidence>
<feature type="domain" description="Peptidase S53" evidence="10">
    <location>
        <begin position="238"/>
        <end position="607"/>
    </location>
</feature>
<dbReference type="EMBL" id="CP093313">
    <property type="protein sequence ID" value="UWZ86489.1"/>
    <property type="molecule type" value="Genomic_DNA"/>
</dbReference>
<evidence type="ECO:0000256" key="8">
    <source>
        <dbReference type="SAM" id="Phobius"/>
    </source>
</evidence>
<evidence type="ECO:0000256" key="2">
    <source>
        <dbReference type="ARBA" id="ARBA00022670"/>
    </source>
</evidence>
<keyword evidence="2" id="KW-0645">Protease</keyword>
<protein>
    <submittedName>
        <fullName evidence="11">Ig-like domain repeat protein</fullName>
    </submittedName>
</protein>
<dbReference type="Gene3D" id="3.40.50.200">
    <property type="entry name" value="Peptidase S8/S53 domain"/>
    <property type="match status" value="1"/>
</dbReference>
<sequence length="1635" mass="161549">MSLPLALGLAAGVSANAQNATTAVACSPAPASVSSNQGSGGSRIVGDWQASSAVSLPASKPPALREGVDLGLAPGSTRLDRMILLLEPSAAQRVALDGELVAQQTPGSCEYHHWLTPQQFASAYANSVADVNVVASWLGAQGFTVAPIPTSRGWIEFSGTAAQVTQTFGAQIHAYSTATGTRYALRSAVSVPAALSPVIHGLVSLDGSRSAAAITTPLSMTTSAAALAEETDASRAEALTPQLAAQAMHFDGMPQGAGESIAIAARSNIEAQDVASFRSTFGLTANPVGVALAGADPGMNSDRAAIELAASWAGAAAPSARVLVVPAGSTAATDGVDLALTAIVQQSRAHTMLVGYTACEAALSESHQAFYAALYRQASAQGISAIAATGDSGAAACHAAGVNVPVTTGYSVNALAATPWNTAVGAAAFGVSGATEFAAWSPVNAAEPSYATGGGRSATYAAPVWQVGLSGNSSRSLPDLSFPTAVDSALSRGLAFCFSGSTSSSGCSLVRAGGSGAAAAILAGVSAAIAQQDGPQGNLAPRLYALRSREGVFSDVQTGNARLACAAGTQGCDASGTLGYGAEDGFDLASGLGVPDPVELLKAWPQVGSATSIVNLSVSPTEPNQTYNPQAAITLTATITGGAGTPTGTVDFFDQKTNSNLGSSTLDSTGVAALALQGNMPQGGNTIIAKYLGDSNYAANNSSALTINIQPSTTTTTVTPSTTTPKVGTAFTVKATIAVGSPPAGAVTPTGNVTLTVDGLNYAISAATTSGGVTTASFNVTISSTGSHNLQAVYAGDSNYDNSTSSAVAVNVASNTAGVTLAVSPVQGTYNPSASLTFTATVASQSGGATPTGTVTFVNTSTGHNLGTNPAQLSGSGVATLTVSSGFAVGSNAIVAQYSGDTDYGSANSKATTVNMALSSTTTTVTPSTLTPRVNVAFSVTAALTVGSPTAGTQSPSGNITLTIDGTSYASVAVSTSGGTTSATFTGVKVTTPGNHSLQAVYAGDSNYATSTSTALAVNAAANTASVTLSVAPTQPNATYNPSAAIVFTATVISTSGGSTPTGDVNFLDQATGSNLNTSAVALDSSGKASITVTGGMPQGGNAIIAKYAGDGTYPATNSQALTVNIQPSTTTTTVTPSTTTPPAGVAFPVTVTVAVGSPPAGTAPPTGKINLNLDGLAYASADASTTGGKTSATFSVSLPAGGSHNLQAIYGGDNNYSDSTSAAVAVNATKGATVTTLTATPTTFSPGTAESFTATIAAASGSSTKDTFTGTVTFFDNTGQLGTATVASNGATLSDVNLSGTSTHVITAVYSGDDSWAGSTSNAITLKPILIPTITTLAVSPATAEPGQVVTLIATVKPTTAPATSVEQNPTGDVVFYNGTTVLATVALTAAANNTATAQLLYSTLPAGQNSLSAVYVGDLFYAASTSNTITITVQDFTLTPDPGNPPSDLDIIKGTSGSFAFQVTGQGGFNAPVAITCAVPATVYMTCVPNVLTVTPNGTVTFVVNTFLTGGLKAGSNTPPHLWPHAAAGTALAALLFFLLPCGQRVRIFSERGRRMLILLLLLGSLGAAGMGCSSTSGGSTGGSDGTPLGETTLKITAAANVDNTVFSHTAFINVNVLPPGSTSTSRPVVGSK</sequence>
<keyword evidence="8" id="KW-0472">Membrane</keyword>
<keyword evidence="8" id="KW-0812">Transmembrane</keyword>
<evidence type="ECO:0000256" key="5">
    <source>
        <dbReference type="ARBA" id="ARBA00022825"/>
    </source>
</evidence>
<keyword evidence="12" id="KW-1185">Reference proteome</keyword>
<feature type="signal peptide" evidence="9">
    <location>
        <begin position="1"/>
        <end position="17"/>
    </location>
</feature>
<accession>A0A9J7BVB2</accession>
<evidence type="ECO:0000256" key="3">
    <source>
        <dbReference type="ARBA" id="ARBA00022723"/>
    </source>
</evidence>
<feature type="transmembrane region" description="Helical" evidence="8">
    <location>
        <begin position="1524"/>
        <end position="1545"/>
    </location>
</feature>
<feature type="transmembrane region" description="Helical" evidence="8">
    <location>
        <begin position="1557"/>
        <end position="1574"/>
    </location>
</feature>
<dbReference type="InterPro" id="IPR015366">
    <property type="entry name" value="S53_propep"/>
</dbReference>
<dbReference type="GO" id="GO:0004252">
    <property type="term" value="F:serine-type endopeptidase activity"/>
    <property type="evidence" value="ECO:0007669"/>
    <property type="project" value="InterPro"/>
</dbReference>
<dbReference type="KEGG" id="orp:MOP44_11210"/>
<dbReference type="GO" id="GO:0046872">
    <property type="term" value="F:metal ion binding"/>
    <property type="evidence" value="ECO:0007669"/>
    <property type="project" value="UniProtKB-KW"/>
</dbReference>
<dbReference type="RefSeq" id="WP_260796128.1">
    <property type="nucleotide sequence ID" value="NZ_CP093313.1"/>
</dbReference>
<dbReference type="InterPro" id="IPR030400">
    <property type="entry name" value="Sedolisin_dom"/>
</dbReference>
<dbReference type="SMART" id="SM00944">
    <property type="entry name" value="Pro-kuma_activ"/>
    <property type="match status" value="1"/>
</dbReference>
<evidence type="ECO:0000256" key="7">
    <source>
        <dbReference type="ARBA" id="ARBA00023145"/>
    </source>
</evidence>